<evidence type="ECO:0000256" key="4">
    <source>
        <dbReference type="ARBA" id="ARBA00022617"/>
    </source>
</evidence>
<keyword evidence="4" id="KW-0349">Heme</keyword>
<feature type="transmembrane region" description="Helical" evidence="12">
    <location>
        <begin position="700"/>
        <end position="721"/>
    </location>
</feature>
<name>A0A0W8FW12_9ZZZZ</name>
<evidence type="ECO:0000259" key="13">
    <source>
        <dbReference type="Pfam" id="PF01292"/>
    </source>
</evidence>
<keyword evidence="7" id="KW-0732">Signal</keyword>
<dbReference type="AlphaFoldDB" id="A0A0W8FW12"/>
<dbReference type="EMBL" id="LNQE01000778">
    <property type="protein sequence ID" value="KUG25046.1"/>
    <property type="molecule type" value="Genomic_DNA"/>
</dbReference>
<accession>A0A0W8FW12</accession>
<evidence type="ECO:0000256" key="10">
    <source>
        <dbReference type="ARBA" id="ARBA00023004"/>
    </source>
</evidence>
<evidence type="ECO:0000256" key="12">
    <source>
        <dbReference type="SAM" id="Phobius"/>
    </source>
</evidence>
<keyword evidence="3" id="KW-1003">Cell membrane</keyword>
<comment type="caution">
    <text evidence="16">The sequence shown here is derived from an EMBL/GenBank/DDBJ whole genome shotgun (WGS) entry which is preliminary data.</text>
</comment>
<gene>
    <name evidence="16" type="ORF">ASZ90_005138</name>
</gene>
<dbReference type="GO" id="GO:0016491">
    <property type="term" value="F:oxidoreductase activity"/>
    <property type="evidence" value="ECO:0007669"/>
    <property type="project" value="TreeGrafter"/>
</dbReference>
<feature type="domain" description="Cytochrome b561 bacterial/Ni-hydrogenase" evidence="13">
    <location>
        <begin position="542"/>
        <end position="721"/>
    </location>
</feature>
<dbReference type="Gene3D" id="1.10.1130.10">
    <property type="entry name" value="Flavocytochrome C3, Chain A"/>
    <property type="match status" value="1"/>
</dbReference>
<dbReference type="Gene3D" id="1.20.950.20">
    <property type="entry name" value="Transmembrane di-heme cytochromes, Chain C"/>
    <property type="match status" value="1"/>
</dbReference>
<feature type="transmembrane region" description="Helical" evidence="12">
    <location>
        <begin position="502"/>
        <end position="523"/>
    </location>
</feature>
<dbReference type="Gene3D" id="3.90.10.10">
    <property type="entry name" value="Cytochrome C3"/>
    <property type="match status" value="2"/>
</dbReference>
<evidence type="ECO:0000256" key="1">
    <source>
        <dbReference type="ARBA" id="ARBA00004651"/>
    </source>
</evidence>
<dbReference type="InterPro" id="IPR036280">
    <property type="entry name" value="Multihaem_cyt_sf"/>
</dbReference>
<keyword evidence="9 12" id="KW-1133">Transmembrane helix</keyword>
<dbReference type="GO" id="GO:0005886">
    <property type="term" value="C:plasma membrane"/>
    <property type="evidence" value="ECO:0007669"/>
    <property type="project" value="UniProtKB-SubCell"/>
</dbReference>
<keyword evidence="2" id="KW-0813">Transport</keyword>
<proteinExistence type="predicted"/>
<evidence type="ECO:0000256" key="6">
    <source>
        <dbReference type="ARBA" id="ARBA00022723"/>
    </source>
</evidence>
<evidence type="ECO:0000256" key="7">
    <source>
        <dbReference type="ARBA" id="ARBA00022729"/>
    </source>
</evidence>
<feature type="domain" description="Doubled CXXCH motif" evidence="14">
    <location>
        <begin position="369"/>
        <end position="404"/>
    </location>
</feature>
<keyword evidence="10" id="KW-0408">Iron</keyword>
<dbReference type="InterPro" id="IPR011577">
    <property type="entry name" value="Cyt_b561_bac/Ni-Hgenase"/>
</dbReference>
<keyword evidence="6" id="KW-0479">Metal-binding</keyword>
<keyword evidence="11 12" id="KW-0472">Membrane</keyword>
<evidence type="ECO:0000256" key="5">
    <source>
        <dbReference type="ARBA" id="ARBA00022692"/>
    </source>
</evidence>
<comment type="subcellular location">
    <subcellularLocation>
        <location evidence="1">Cell membrane</location>
        <topology evidence="1">Multi-pass membrane protein</topology>
    </subcellularLocation>
</comment>
<evidence type="ECO:0000256" key="9">
    <source>
        <dbReference type="ARBA" id="ARBA00022989"/>
    </source>
</evidence>
<evidence type="ECO:0000256" key="11">
    <source>
        <dbReference type="ARBA" id="ARBA00023136"/>
    </source>
</evidence>
<evidence type="ECO:0000256" key="3">
    <source>
        <dbReference type="ARBA" id="ARBA00022475"/>
    </source>
</evidence>
<dbReference type="Pfam" id="PF01292">
    <property type="entry name" value="Ni_hydr_CYTB"/>
    <property type="match status" value="1"/>
</dbReference>
<evidence type="ECO:0000256" key="2">
    <source>
        <dbReference type="ARBA" id="ARBA00022448"/>
    </source>
</evidence>
<evidence type="ECO:0000259" key="15">
    <source>
        <dbReference type="Pfam" id="PF14537"/>
    </source>
</evidence>
<dbReference type="PANTHER" id="PTHR35038">
    <property type="entry name" value="DISSIMILATORY SULFITE REDUCTASE SIRA"/>
    <property type="match status" value="1"/>
</dbReference>
<dbReference type="InterPro" id="IPR051829">
    <property type="entry name" value="Multiheme_Cytochr_ET"/>
</dbReference>
<dbReference type="CDD" id="cd08168">
    <property type="entry name" value="Cytochrom_C3"/>
    <property type="match status" value="1"/>
</dbReference>
<dbReference type="SUPFAM" id="SSF81342">
    <property type="entry name" value="Transmembrane di-heme cytochromes"/>
    <property type="match status" value="1"/>
</dbReference>
<dbReference type="InterPro" id="IPR010177">
    <property type="entry name" value="Paired_CXXCH_1"/>
</dbReference>
<dbReference type="GO" id="GO:0009055">
    <property type="term" value="F:electron transfer activity"/>
    <property type="evidence" value="ECO:0007669"/>
    <property type="project" value="InterPro"/>
</dbReference>
<dbReference type="GO" id="GO:0022904">
    <property type="term" value="P:respiratory electron transport chain"/>
    <property type="evidence" value="ECO:0007669"/>
    <property type="project" value="InterPro"/>
</dbReference>
<evidence type="ECO:0000313" key="16">
    <source>
        <dbReference type="EMBL" id="KUG25046.1"/>
    </source>
</evidence>
<dbReference type="GO" id="GO:0046872">
    <property type="term" value="F:metal ion binding"/>
    <property type="evidence" value="ECO:0007669"/>
    <property type="project" value="UniProtKB-KW"/>
</dbReference>
<dbReference type="InterPro" id="IPR016174">
    <property type="entry name" value="Di-haem_cyt_TM"/>
</dbReference>
<keyword evidence="8" id="KW-0249">Electron transport</keyword>
<dbReference type="Pfam" id="PF09699">
    <property type="entry name" value="Paired_CXXCH_1"/>
    <property type="match status" value="1"/>
</dbReference>
<evidence type="ECO:0000259" key="14">
    <source>
        <dbReference type="Pfam" id="PF09699"/>
    </source>
</evidence>
<feature type="transmembrane region" description="Helical" evidence="12">
    <location>
        <begin position="591"/>
        <end position="612"/>
    </location>
</feature>
<dbReference type="SUPFAM" id="SSF48695">
    <property type="entry name" value="Multiheme cytochromes"/>
    <property type="match status" value="2"/>
</dbReference>
<feature type="transmembrane region" description="Helical" evidence="12">
    <location>
        <begin position="661"/>
        <end position="680"/>
    </location>
</feature>
<evidence type="ECO:0000256" key="8">
    <source>
        <dbReference type="ARBA" id="ARBA00022982"/>
    </source>
</evidence>
<keyword evidence="5 12" id="KW-0812">Transmembrane</keyword>
<dbReference type="PANTHER" id="PTHR35038:SF6">
    <property type="entry name" value="SURFACE LOCALIZED DECAHEME CYTOCHROME C LIPOPROTEIN"/>
    <property type="match status" value="1"/>
</dbReference>
<protein>
    <submittedName>
        <fullName evidence="16">Cytochrome c family protein</fullName>
    </submittedName>
</protein>
<organism evidence="16">
    <name type="scientific">hydrocarbon metagenome</name>
    <dbReference type="NCBI Taxonomy" id="938273"/>
    <lineage>
        <taxon>unclassified sequences</taxon>
        <taxon>metagenomes</taxon>
        <taxon>ecological metagenomes</taxon>
    </lineage>
</organism>
<reference evidence="16" key="1">
    <citation type="journal article" date="2015" name="Proc. Natl. Acad. Sci. U.S.A.">
        <title>Networks of energetic and metabolic interactions define dynamics in microbial communities.</title>
        <authorList>
            <person name="Embree M."/>
            <person name="Liu J.K."/>
            <person name="Al-Bassam M.M."/>
            <person name="Zengler K."/>
        </authorList>
    </citation>
    <scope>NUCLEOTIDE SEQUENCE</scope>
</reference>
<feature type="domain" description="Tetrahaem cytochrome" evidence="15">
    <location>
        <begin position="57"/>
        <end position="142"/>
    </location>
</feature>
<feature type="transmembrane region" description="Helical" evidence="12">
    <location>
        <begin position="551"/>
        <end position="571"/>
    </location>
</feature>
<dbReference type="InterPro" id="IPR012286">
    <property type="entry name" value="Tetrahaem_cytochrome"/>
</dbReference>
<dbReference type="Pfam" id="PF14537">
    <property type="entry name" value="Cytochrom_c3_2"/>
    <property type="match status" value="1"/>
</dbReference>
<sequence>MNFLKLLFLILFITISILAQDDCLICHEDQSLSYERYNKKVSLFVNGDRFANSVHGGFDCDDCHTGFVADDLPHKEGKDIYKVDCADCHEEIYSIVQNDVHHRLKERVKNPPECIDCHGYHYVKPPEMSPNKAREYCSSCHETKLLMRPFHTVQDVSKNPCADCHETDDFLPQLSKSVHQDLICSDCHSAIGSRLDNHPANLDKVEIASCYVCHKEQADEHKESIHGISLGEGVLEAASCWDCHGSHDILPVEDHNSRVSNGNLGHTCGVCHDDPKFAEKFNLISARSGLRFEDSFHYTLIAQGKEIDMNCSTCHGVHNIKNRIQPGSTISAYNLNETCEQCHTDVVHEYKNSIHWLGAKKGLRVAPVCSDCHSEHSPRAKELAEGTFSVKQFQEEVCISCHQDPILTARLGLSQDEAYSYQDSYHGLAVKRNDPNAAYCIDCHNVHEILPQSHPQSSVSKENVLATCQKCHPKATQVFAESYSHISQNEQARKVEGLVTTVYFWLIVVIIGGMILHNVLIYVHEVRKRKQNERKEVVIPRFTTNEIIQHVILFTSFFTLAITGFALKYPFSWWADGLYQLGMSEYVRQNIHRIAAVIMIALSVYHVVYLIVTKRGRDILSHMVPRFEDVKEAFQNILYYLRLRKHPPEFSKFDYTEKAEYWALVWGTIVMGVTGLILWFPTMVGNWAPVWLIKVSETIHFYEAILATLAIIVWHWFFVIFRPSEYPMSFVWIDGKMSLHKYRHHHERHFKKIALEWMQIKEGQKKIDEVSHSTKLFLDTMKEHGSDPDEIMSAEMESDPDLRSWVIENLKGL</sequence>
<dbReference type="Gene3D" id="1.10.780.10">
    <property type="entry name" value="Hydroxylamine Oxidoreductase, Chain A, domain 1"/>
    <property type="match status" value="1"/>
</dbReference>